<accession>A0A5S9IIG7</accession>
<dbReference type="CDD" id="cd05233">
    <property type="entry name" value="SDR_c"/>
    <property type="match status" value="1"/>
</dbReference>
<dbReference type="GO" id="GO:0016020">
    <property type="term" value="C:membrane"/>
    <property type="evidence" value="ECO:0007669"/>
    <property type="project" value="TreeGrafter"/>
</dbReference>
<comment type="similarity">
    <text evidence="1 3">Belongs to the short-chain dehydrogenases/reductases (SDR) family.</text>
</comment>
<dbReference type="RefSeq" id="WP_151966332.1">
    <property type="nucleotide sequence ID" value="NZ_AP019860.1"/>
</dbReference>
<dbReference type="Pfam" id="PF00106">
    <property type="entry name" value="adh_short"/>
    <property type="match status" value="1"/>
</dbReference>
<evidence type="ECO:0000256" key="1">
    <source>
        <dbReference type="ARBA" id="ARBA00006484"/>
    </source>
</evidence>
<dbReference type="OrthoDB" id="9803333at2"/>
<organism evidence="4 5">
    <name type="scientific">Uabimicrobium amorphum</name>
    <dbReference type="NCBI Taxonomy" id="2596890"/>
    <lineage>
        <taxon>Bacteria</taxon>
        <taxon>Pseudomonadati</taxon>
        <taxon>Planctomycetota</taxon>
        <taxon>Candidatus Uabimicrobiia</taxon>
        <taxon>Candidatus Uabimicrobiales</taxon>
        <taxon>Candidatus Uabimicrobiaceae</taxon>
        <taxon>Candidatus Uabimicrobium</taxon>
    </lineage>
</organism>
<dbReference type="EMBL" id="AP019860">
    <property type="protein sequence ID" value="BBM82076.1"/>
    <property type="molecule type" value="Genomic_DNA"/>
</dbReference>
<evidence type="ECO:0000313" key="4">
    <source>
        <dbReference type="EMBL" id="BBM82076.1"/>
    </source>
</evidence>
<dbReference type="Proteomes" id="UP000326354">
    <property type="component" value="Chromosome"/>
</dbReference>
<dbReference type="AlphaFoldDB" id="A0A5S9IIG7"/>
<dbReference type="InterPro" id="IPR020904">
    <property type="entry name" value="Sc_DH/Rdtase_CS"/>
</dbReference>
<evidence type="ECO:0000256" key="2">
    <source>
        <dbReference type="ARBA" id="ARBA00023002"/>
    </source>
</evidence>
<gene>
    <name evidence="4" type="ORF">UABAM_00419</name>
</gene>
<proteinExistence type="inferred from homology"/>
<sequence length="265" mass="29734">MQRKKIALITGASRGLGREIAIHLAKRQVEIILVARDKQQLHETKNAIAAVGSSAHIFRCDLTQSVERKELVDYVQQNFASLDFVVHNAAVLVSGPLTQISSTAIRESVTTNLIAAMELSRDFFTRLAAAKGVIAFIASTTSHVPMPYNSIYTATKFAIHGFAKTLHYEAQSQGIRVFTTYPPAMYTDMTQGMAKAMKLQPCKFYACGAVAQKIVRAILKRKAHLNFYTPEYVLTILYQFFPRITTKLLEWNRKKFAIAMKENIK</sequence>
<dbReference type="InterPro" id="IPR002347">
    <property type="entry name" value="SDR_fam"/>
</dbReference>
<dbReference type="PANTHER" id="PTHR44196:SF1">
    <property type="entry name" value="DEHYDROGENASE_REDUCTASE SDR FAMILY MEMBER 7B"/>
    <property type="match status" value="1"/>
</dbReference>
<dbReference type="PRINTS" id="PR00080">
    <property type="entry name" value="SDRFAMILY"/>
</dbReference>
<keyword evidence="5" id="KW-1185">Reference proteome</keyword>
<dbReference type="PRINTS" id="PR00081">
    <property type="entry name" value="GDHRDH"/>
</dbReference>
<dbReference type="GO" id="GO:0016491">
    <property type="term" value="F:oxidoreductase activity"/>
    <property type="evidence" value="ECO:0007669"/>
    <property type="project" value="UniProtKB-KW"/>
</dbReference>
<dbReference type="PANTHER" id="PTHR44196">
    <property type="entry name" value="DEHYDROGENASE/REDUCTASE SDR FAMILY MEMBER 7B"/>
    <property type="match status" value="1"/>
</dbReference>
<protein>
    <submittedName>
        <fullName evidence="4">3-oxoacyl-ACP reductase</fullName>
    </submittedName>
</protein>
<dbReference type="SUPFAM" id="SSF51735">
    <property type="entry name" value="NAD(P)-binding Rossmann-fold domains"/>
    <property type="match status" value="1"/>
</dbReference>
<reference evidence="4 5" key="1">
    <citation type="submission" date="2019-08" db="EMBL/GenBank/DDBJ databases">
        <title>Complete genome sequence of Candidatus Uab amorphum.</title>
        <authorList>
            <person name="Shiratori T."/>
            <person name="Suzuki S."/>
            <person name="Kakizawa Y."/>
            <person name="Ishida K."/>
        </authorList>
    </citation>
    <scope>NUCLEOTIDE SEQUENCE [LARGE SCALE GENOMIC DNA]</scope>
    <source>
        <strain evidence="4 5">SRT547</strain>
    </source>
</reference>
<evidence type="ECO:0000313" key="5">
    <source>
        <dbReference type="Proteomes" id="UP000326354"/>
    </source>
</evidence>
<name>A0A5S9IIG7_UABAM</name>
<dbReference type="KEGG" id="uam:UABAM_00419"/>
<evidence type="ECO:0000256" key="3">
    <source>
        <dbReference type="RuleBase" id="RU000363"/>
    </source>
</evidence>
<dbReference type="PROSITE" id="PS00061">
    <property type="entry name" value="ADH_SHORT"/>
    <property type="match status" value="1"/>
</dbReference>
<dbReference type="Gene3D" id="3.40.50.720">
    <property type="entry name" value="NAD(P)-binding Rossmann-like Domain"/>
    <property type="match status" value="1"/>
</dbReference>
<keyword evidence="2" id="KW-0560">Oxidoreductase</keyword>
<dbReference type="InterPro" id="IPR036291">
    <property type="entry name" value="NAD(P)-bd_dom_sf"/>
</dbReference>